<feature type="region of interest" description="Disordered" evidence="1">
    <location>
        <begin position="95"/>
        <end position="114"/>
    </location>
</feature>
<feature type="region of interest" description="Disordered" evidence="1">
    <location>
        <begin position="1"/>
        <end position="29"/>
    </location>
</feature>
<accession>A0AAD3RK79</accession>
<proteinExistence type="predicted"/>
<dbReference type="Proteomes" id="UP001279410">
    <property type="component" value="Unassembled WGS sequence"/>
</dbReference>
<feature type="compositionally biased region" description="Basic and acidic residues" evidence="1">
    <location>
        <begin position="1"/>
        <end position="16"/>
    </location>
</feature>
<sequence>MEKRSLTWLQSREDKTLPSPYRQSSSSLGVKTESIRDFLPVIKSQSANQSPPPQRLKVINPTKSGRQLRTNSKVRSHRGSDALFLLLCCPPPLGPPPARPRPALTSSAVEAVCP</sequence>
<keyword evidence="3" id="KW-1185">Reference proteome</keyword>
<comment type="caution">
    <text evidence="2">The sequence shown here is derived from an EMBL/GenBank/DDBJ whole genome shotgun (WGS) entry which is preliminary data.</text>
</comment>
<protein>
    <submittedName>
        <fullName evidence="2">Meiosis 1 arrest protein</fullName>
    </submittedName>
</protein>
<evidence type="ECO:0000313" key="2">
    <source>
        <dbReference type="EMBL" id="GLD70980.1"/>
    </source>
</evidence>
<name>A0AAD3RK79_LATJO</name>
<dbReference type="EMBL" id="BRZM01000477">
    <property type="protein sequence ID" value="GLD70980.1"/>
    <property type="molecule type" value="Genomic_DNA"/>
</dbReference>
<evidence type="ECO:0000256" key="1">
    <source>
        <dbReference type="SAM" id="MobiDB-lite"/>
    </source>
</evidence>
<evidence type="ECO:0000313" key="3">
    <source>
        <dbReference type="Proteomes" id="UP001279410"/>
    </source>
</evidence>
<organism evidence="2 3">
    <name type="scientific">Lates japonicus</name>
    <name type="common">Japanese lates</name>
    <dbReference type="NCBI Taxonomy" id="270547"/>
    <lineage>
        <taxon>Eukaryota</taxon>
        <taxon>Metazoa</taxon>
        <taxon>Chordata</taxon>
        <taxon>Craniata</taxon>
        <taxon>Vertebrata</taxon>
        <taxon>Euteleostomi</taxon>
        <taxon>Actinopterygii</taxon>
        <taxon>Neopterygii</taxon>
        <taxon>Teleostei</taxon>
        <taxon>Neoteleostei</taxon>
        <taxon>Acanthomorphata</taxon>
        <taxon>Carangaria</taxon>
        <taxon>Carangaria incertae sedis</taxon>
        <taxon>Centropomidae</taxon>
        <taxon>Lates</taxon>
    </lineage>
</organism>
<dbReference type="AlphaFoldDB" id="A0AAD3RK79"/>
<gene>
    <name evidence="2" type="ORF">AKAME5_002230000</name>
</gene>
<reference evidence="2" key="1">
    <citation type="submission" date="2022-08" db="EMBL/GenBank/DDBJ databases">
        <title>Genome sequencing of akame (Lates japonicus).</title>
        <authorList>
            <person name="Hashiguchi Y."/>
            <person name="Takahashi H."/>
        </authorList>
    </citation>
    <scope>NUCLEOTIDE SEQUENCE</scope>
    <source>
        <strain evidence="2">Kochi</strain>
    </source>
</reference>